<dbReference type="InterPro" id="IPR002178">
    <property type="entry name" value="PTS_EIIA_type-2_dom"/>
</dbReference>
<dbReference type="PROSITE" id="PS51094">
    <property type="entry name" value="PTS_EIIA_TYPE_2"/>
    <property type="match status" value="1"/>
</dbReference>
<dbReference type="SUPFAM" id="SSF55804">
    <property type="entry name" value="Phoshotransferase/anion transport protein"/>
    <property type="match status" value="1"/>
</dbReference>
<reference evidence="2 3" key="1">
    <citation type="submission" date="2015-10" db="EMBL/GenBank/DDBJ databases">
        <title>Draft genome sequence of Novosphingobium fuchskuhlense DSM 25065 isolated from a surface water sample of the southwest basin of Lake Grosse Fuchskuhle.</title>
        <authorList>
            <person name="Ruckert C."/>
            <person name="Winkler A."/>
            <person name="Glaeser J."/>
            <person name="Grossart H.-P."/>
            <person name="Kalinowski J."/>
            <person name="Glaeser S."/>
        </authorList>
    </citation>
    <scope>NUCLEOTIDE SEQUENCE [LARGE SCALE GENOMIC DNA]</scope>
    <source>
        <strain evidence="2 3">FNE08-7</strain>
    </source>
</reference>
<dbReference type="PROSITE" id="PS00372">
    <property type="entry name" value="PTS_EIIA_TYPE_2_HIS"/>
    <property type="match status" value="1"/>
</dbReference>
<dbReference type="CDD" id="cd00211">
    <property type="entry name" value="PTS_IIA_fru"/>
    <property type="match status" value="1"/>
</dbReference>
<dbReference type="AlphaFoldDB" id="A0A117UYE0"/>
<dbReference type="RefSeq" id="WP_067909319.1">
    <property type="nucleotide sequence ID" value="NZ_KQ954244.1"/>
</dbReference>
<proteinExistence type="predicted"/>
<dbReference type="Proteomes" id="UP000058012">
    <property type="component" value="Unassembled WGS sequence"/>
</dbReference>
<dbReference type="EMBL" id="LLZS01000003">
    <property type="protein sequence ID" value="KUR73125.1"/>
    <property type="molecule type" value="Genomic_DNA"/>
</dbReference>
<organism evidence="2 3">
    <name type="scientific">Novosphingobium fuchskuhlense</name>
    <dbReference type="NCBI Taxonomy" id="1117702"/>
    <lineage>
        <taxon>Bacteria</taxon>
        <taxon>Pseudomonadati</taxon>
        <taxon>Pseudomonadota</taxon>
        <taxon>Alphaproteobacteria</taxon>
        <taxon>Sphingomonadales</taxon>
        <taxon>Sphingomonadaceae</taxon>
        <taxon>Novosphingobium</taxon>
    </lineage>
</organism>
<keyword evidence="3" id="KW-1185">Reference proteome</keyword>
<dbReference type="PANTHER" id="PTHR47738:SF1">
    <property type="entry name" value="NITROGEN REGULATORY PROTEIN"/>
    <property type="match status" value="1"/>
</dbReference>
<dbReference type="OrthoDB" id="95460at2"/>
<dbReference type="GO" id="GO:0030295">
    <property type="term" value="F:protein kinase activator activity"/>
    <property type="evidence" value="ECO:0007669"/>
    <property type="project" value="TreeGrafter"/>
</dbReference>
<dbReference type="InterPro" id="IPR051541">
    <property type="entry name" value="PTS_SugarTrans_NitroReg"/>
</dbReference>
<feature type="domain" description="PTS EIIA type-2" evidence="1">
    <location>
        <begin position="3"/>
        <end position="147"/>
    </location>
</feature>
<sequence>MTALFSIDLQAVRIVRADTKTQILGALADCFGEVYALDRATVLERIEERETLGSTGFGRGVAIPHARLDGLARPVAAFFRLESPVDFASSDGMPVDCIFGLLSPEQAGATHLQALAAISRLMRDERMHERLIAAPDADAIYALLVNVIDRDAA</sequence>
<dbReference type="PANTHER" id="PTHR47738">
    <property type="entry name" value="PTS SYSTEM FRUCTOSE-LIKE EIIA COMPONENT-RELATED"/>
    <property type="match status" value="1"/>
</dbReference>
<comment type="caution">
    <text evidence="2">The sequence shown here is derived from an EMBL/GenBank/DDBJ whole genome shotgun (WGS) entry which is preliminary data.</text>
</comment>
<dbReference type="InterPro" id="IPR016152">
    <property type="entry name" value="PTrfase/Anion_transptr"/>
</dbReference>
<gene>
    <name evidence="2" type="ORF">AQZ52_03130</name>
</gene>
<dbReference type="STRING" id="1117702.AQZ52_03130"/>
<evidence type="ECO:0000313" key="3">
    <source>
        <dbReference type="Proteomes" id="UP000058012"/>
    </source>
</evidence>
<evidence type="ECO:0000313" key="2">
    <source>
        <dbReference type="EMBL" id="KUR73125.1"/>
    </source>
</evidence>
<dbReference type="Pfam" id="PF00359">
    <property type="entry name" value="PTS_EIIA_2"/>
    <property type="match status" value="1"/>
</dbReference>
<dbReference type="Gene3D" id="3.40.930.10">
    <property type="entry name" value="Mannitol-specific EII, Chain A"/>
    <property type="match status" value="1"/>
</dbReference>
<accession>A0A117UYE0</accession>
<name>A0A117UYE0_9SPHN</name>
<evidence type="ECO:0000259" key="1">
    <source>
        <dbReference type="PROSITE" id="PS51094"/>
    </source>
</evidence>
<protein>
    <submittedName>
        <fullName evidence="2">Transcriptional regulator</fullName>
    </submittedName>
</protein>